<reference evidence="1" key="1">
    <citation type="submission" date="2013-07" db="EMBL/GenBank/DDBJ databases">
        <title>The genome of Eucalyptus grandis.</title>
        <authorList>
            <person name="Schmutz J."/>
            <person name="Hayes R."/>
            <person name="Myburg A."/>
            <person name="Tuskan G."/>
            <person name="Grattapaglia D."/>
            <person name="Rokhsar D.S."/>
        </authorList>
    </citation>
    <scope>NUCLEOTIDE SEQUENCE</scope>
    <source>
        <tissue evidence="1">Leaf extractions</tissue>
    </source>
</reference>
<dbReference type="InParanoid" id="A0A059B1U5"/>
<accession>A0A059B1U5</accession>
<gene>
    <name evidence="1" type="ORF">EUGRSUZ_H02596</name>
</gene>
<name>A0A059B1U5_EUCGR</name>
<sequence>MPILIYLEILRELEISWCEFVESTCDLSCLKRLQKLQLSDLPKLAEIPGLGELELLEFLHISRYNAIKQLPNLSKFKIYSIPS</sequence>
<dbReference type="SUPFAM" id="SSF52058">
    <property type="entry name" value="L domain-like"/>
    <property type="match status" value="1"/>
</dbReference>
<protein>
    <submittedName>
        <fullName evidence="1">Uncharacterized protein</fullName>
    </submittedName>
</protein>
<dbReference type="Gramene" id="KCW59856">
    <property type="protein sequence ID" value="KCW59856"/>
    <property type="gene ID" value="EUGRSUZ_H02596"/>
</dbReference>
<evidence type="ECO:0000313" key="1">
    <source>
        <dbReference type="EMBL" id="KCW59856.1"/>
    </source>
</evidence>
<dbReference type="InterPro" id="IPR032675">
    <property type="entry name" value="LRR_dom_sf"/>
</dbReference>
<dbReference type="AlphaFoldDB" id="A0A059B1U5"/>
<organism evidence="1">
    <name type="scientific">Eucalyptus grandis</name>
    <name type="common">Flooded gum</name>
    <dbReference type="NCBI Taxonomy" id="71139"/>
    <lineage>
        <taxon>Eukaryota</taxon>
        <taxon>Viridiplantae</taxon>
        <taxon>Streptophyta</taxon>
        <taxon>Embryophyta</taxon>
        <taxon>Tracheophyta</taxon>
        <taxon>Spermatophyta</taxon>
        <taxon>Magnoliopsida</taxon>
        <taxon>eudicotyledons</taxon>
        <taxon>Gunneridae</taxon>
        <taxon>Pentapetalae</taxon>
        <taxon>rosids</taxon>
        <taxon>malvids</taxon>
        <taxon>Myrtales</taxon>
        <taxon>Myrtaceae</taxon>
        <taxon>Myrtoideae</taxon>
        <taxon>Eucalypteae</taxon>
        <taxon>Eucalyptus</taxon>
    </lineage>
</organism>
<proteinExistence type="predicted"/>
<dbReference type="Gene3D" id="3.80.10.10">
    <property type="entry name" value="Ribonuclease Inhibitor"/>
    <property type="match status" value="1"/>
</dbReference>
<dbReference type="EMBL" id="KK198760">
    <property type="protein sequence ID" value="KCW59856.1"/>
    <property type="molecule type" value="Genomic_DNA"/>
</dbReference>